<dbReference type="GO" id="GO:0008483">
    <property type="term" value="F:transaminase activity"/>
    <property type="evidence" value="ECO:0007669"/>
    <property type="project" value="TreeGrafter"/>
</dbReference>
<organism evidence="3 4">
    <name type="scientific">Arthrobotrys musiformis</name>
    <dbReference type="NCBI Taxonomy" id="47236"/>
    <lineage>
        <taxon>Eukaryota</taxon>
        <taxon>Fungi</taxon>
        <taxon>Dikarya</taxon>
        <taxon>Ascomycota</taxon>
        <taxon>Pezizomycotina</taxon>
        <taxon>Orbiliomycetes</taxon>
        <taxon>Orbiliales</taxon>
        <taxon>Orbiliaceae</taxon>
        <taxon>Arthrobotrys</taxon>
    </lineage>
</organism>
<comment type="caution">
    <text evidence="3">The sequence shown here is derived from an EMBL/GenBank/DDBJ whole genome shotgun (WGS) entry which is preliminary data.</text>
</comment>
<dbReference type="PRINTS" id="PR00753">
    <property type="entry name" value="ACCSYNTHASE"/>
</dbReference>
<evidence type="ECO:0000256" key="1">
    <source>
        <dbReference type="ARBA" id="ARBA00022898"/>
    </source>
</evidence>
<accession>A0AAV9WQ38</accession>
<keyword evidence="4" id="KW-1185">Reference proteome</keyword>
<dbReference type="Pfam" id="PF00155">
    <property type="entry name" value="Aminotran_1_2"/>
    <property type="match status" value="1"/>
</dbReference>
<evidence type="ECO:0000313" key="3">
    <source>
        <dbReference type="EMBL" id="KAK6511610.1"/>
    </source>
</evidence>
<dbReference type="Gene3D" id="3.90.1150.10">
    <property type="entry name" value="Aspartate Aminotransferase, domain 1"/>
    <property type="match status" value="1"/>
</dbReference>
<dbReference type="GO" id="GO:0006520">
    <property type="term" value="P:amino acid metabolic process"/>
    <property type="evidence" value="ECO:0007669"/>
    <property type="project" value="TreeGrafter"/>
</dbReference>
<dbReference type="InterPro" id="IPR015422">
    <property type="entry name" value="PyrdxlP-dep_Trfase_small"/>
</dbReference>
<dbReference type="GO" id="GO:0030170">
    <property type="term" value="F:pyridoxal phosphate binding"/>
    <property type="evidence" value="ECO:0007669"/>
    <property type="project" value="InterPro"/>
</dbReference>
<sequence length="446" mass="50064">MPEAYKWTLMDSAARINLAIAENSLMQEVVADYLNENLRFKTKHLTYGDGTTGSYRLKANLTNFINNYFQPLRNVASDEIVISSGVSGTMDQLAWTLCNEGDGILVGKPVYSGFIKDFYARSRVNAVPVSFGEVDPFSIQAVQCYEEELSNFNKRQPGTKIRAILLANPHNPLGKCYPRETLLEYFKFCERHDIHLIADEIYAMSIFKTSWNQEAVGFHSVLSIDMENIIDPRRIHVLYGMSKDFSSNGLRLGLVVSRNKQVIEAISSITIFSWPSSPADLAWCMMLEDAAFLDYYLSEHQRRLGEGYEFLAGILDNLGIDYARGTNAGFFVWADLSFALARPVEGGEPGLTEDMELDQRLIKGGVHLAAGLGYQAERPGWFRITFSQPRPLLLKGLAKMMKLLKGVDIDILQMVPESSQNIDLADSTYSSLRSSPEPLLKRKCSV</sequence>
<gene>
    <name evidence="3" type="ORF">TWF481_000525</name>
</gene>
<dbReference type="InterPro" id="IPR015424">
    <property type="entry name" value="PyrdxlP-dep_Trfase"/>
</dbReference>
<dbReference type="Proteomes" id="UP001370758">
    <property type="component" value="Unassembled WGS sequence"/>
</dbReference>
<keyword evidence="1" id="KW-0663">Pyridoxal phosphate</keyword>
<feature type="domain" description="Aminotransferase class I/classII large" evidence="2">
    <location>
        <begin position="16"/>
        <end position="386"/>
    </location>
</feature>
<evidence type="ECO:0000313" key="4">
    <source>
        <dbReference type="Proteomes" id="UP001370758"/>
    </source>
</evidence>
<dbReference type="AlphaFoldDB" id="A0AAV9WQ38"/>
<dbReference type="CDD" id="cd00609">
    <property type="entry name" value="AAT_like"/>
    <property type="match status" value="1"/>
</dbReference>
<name>A0AAV9WQ38_9PEZI</name>
<dbReference type="InterPro" id="IPR004839">
    <property type="entry name" value="Aminotransferase_I/II_large"/>
</dbReference>
<dbReference type="PANTHER" id="PTHR43795">
    <property type="entry name" value="BIFUNCTIONAL ASPARTATE AMINOTRANSFERASE AND GLUTAMATE/ASPARTATE-PREPHENATE AMINOTRANSFERASE-RELATED"/>
    <property type="match status" value="1"/>
</dbReference>
<dbReference type="EMBL" id="JAVHJL010000001">
    <property type="protein sequence ID" value="KAK6511610.1"/>
    <property type="molecule type" value="Genomic_DNA"/>
</dbReference>
<proteinExistence type="predicted"/>
<dbReference type="Gene3D" id="3.40.640.10">
    <property type="entry name" value="Type I PLP-dependent aspartate aminotransferase-like (Major domain)"/>
    <property type="match status" value="1"/>
</dbReference>
<evidence type="ECO:0000259" key="2">
    <source>
        <dbReference type="Pfam" id="PF00155"/>
    </source>
</evidence>
<dbReference type="PANTHER" id="PTHR43795:SF39">
    <property type="entry name" value="AMINOTRANSFERASE CLASS I_CLASSII DOMAIN-CONTAINING PROTEIN"/>
    <property type="match status" value="1"/>
</dbReference>
<dbReference type="SUPFAM" id="SSF53383">
    <property type="entry name" value="PLP-dependent transferases"/>
    <property type="match status" value="1"/>
</dbReference>
<dbReference type="InterPro" id="IPR015421">
    <property type="entry name" value="PyrdxlP-dep_Trfase_major"/>
</dbReference>
<reference evidence="3 4" key="1">
    <citation type="submission" date="2023-08" db="EMBL/GenBank/DDBJ databases">
        <authorList>
            <person name="Palmer J.M."/>
        </authorList>
    </citation>
    <scope>NUCLEOTIDE SEQUENCE [LARGE SCALE GENOMIC DNA]</scope>
    <source>
        <strain evidence="3 4">TWF481</strain>
    </source>
</reference>
<dbReference type="InterPro" id="IPR050478">
    <property type="entry name" value="Ethylene_sulfur-biosynth"/>
</dbReference>
<protein>
    <recommendedName>
        <fullName evidence="2">Aminotransferase class I/classII large domain-containing protein</fullName>
    </recommendedName>
</protein>